<dbReference type="Pfam" id="PF04194">
    <property type="entry name" value="PDCD2_C"/>
    <property type="match status" value="1"/>
</dbReference>
<proteinExistence type="predicted"/>
<dbReference type="RefSeq" id="XP_019018400.1">
    <property type="nucleotide sequence ID" value="XM_019159738.1"/>
</dbReference>
<dbReference type="EMBL" id="KV454002">
    <property type="protein sequence ID" value="ODQ47287.1"/>
    <property type="molecule type" value="Genomic_DNA"/>
</dbReference>
<protein>
    <recommendedName>
        <fullName evidence="2">Programmed cell death protein 2 C-terminal domain-containing protein</fullName>
    </recommendedName>
</protein>
<dbReference type="OrthoDB" id="443682at2759"/>
<name>A0A1E3NMD7_9ASCO</name>
<dbReference type="PANTHER" id="PTHR47524">
    <property type="entry name" value="20S RRNA ACCUMULATION PROTEIN 4"/>
    <property type="match status" value="1"/>
</dbReference>
<dbReference type="GO" id="GO:0005829">
    <property type="term" value="C:cytosol"/>
    <property type="evidence" value="ECO:0007669"/>
    <property type="project" value="EnsemblFungi"/>
</dbReference>
<accession>A0A1E3NMD7</accession>
<dbReference type="GO" id="GO:0051082">
    <property type="term" value="F:unfolded protein binding"/>
    <property type="evidence" value="ECO:0007669"/>
    <property type="project" value="EnsemblFungi"/>
</dbReference>
<evidence type="ECO:0000259" key="2">
    <source>
        <dbReference type="Pfam" id="PF04194"/>
    </source>
</evidence>
<reference evidence="3 4" key="1">
    <citation type="journal article" date="2016" name="Proc. Natl. Acad. Sci. U.S.A.">
        <title>Comparative genomics of biotechnologically important yeasts.</title>
        <authorList>
            <person name="Riley R."/>
            <person name="Haridas S."/>
            <person name="Wolfe K.H."/>
            <person name="Lopes M.R."/>
            <person name="Hittinger C.T."/>
            <person name="Goeker M."/>
            <person name="Salamov A.A."/>
            <person name="Wisecaver J.H."/>
            <person name="Long T.M."/>
            <person name="Calvey C.H."/>
            <person name="Aerts A.L."/>
            <person name="Barry K.W."/>
            <person name="Choi C."/>
            <person name="Clum A."/>
            <person name="Coughlan A.Y."/>
            <person name="Deshpande S."/>
            <person name="Douglass A.P."/>
            <person name="Hanson S.J."/>
            <person name="Klenk H.-P."/>
            <person name="LaButti K.M."/>
            <person name="Lapidus A."/>
            <person name="Lindquist E.A."/>
            <person name="Lipzen A.M."/>
            <person name="Meier-Kolthoff J.P."/>
            <person name="Ohm R.A."/>
            <person name="Otillar R.P."/>
            <person name="Pangilinan J.L."/>
            <person name="Peng Y."/>
            <person name="Rokas A."/>
            <person name="Rosa C.A."/>
            <person name="Scheuner C."/>
            <person name="Sibirny A.A."/>
            <person name="Slot J.C."/>
            <person name="Stielow J.B."/>
            <person name="Sun H."/>
            <person name="Kurtzman C.P."/>
            <person name="Blackwell M."/>
            <person name="Grigoriev I.V."/>
            <person name="Jeffries T.W."/>
        </authorList>
    </citation>
    <scope>NUCLEOTIDE SEQUENCE [LARGE SCALE GENOMIC DNA]</scope>
    <source>
        <strain evidence="3 4">NRRL Y-2026</strain>
    </source>
</reference>
<keyword evidence="4" id="KW-1185">Reference proteome</keyword>
<organism evidence="3 4">
    <name type="scientific">Pichia membranifaciens NRRL Y-2026</name>
    <dbReference type="NCBI Taxonomy" id="763406"/>
    <lineage>
        <taxon>Eukaryota</taxon>
        <taxon>Fungi</taxon>
        <taxon>Dikarya</taxon>
        <taxon>Ascomycota</taxon>
        <taxon>Saccharomycotina</taxon>
        <taxon>Pichiomycetes</taxon>
        <taxon>Pichiales</taxon>
        <taxon>Pichiaceae</taxon>
        <taxon>Pichia</taxon>
    </lineage>
</organism>
<evidence type="ECO:0000313" key="4">
    <source>
        <dbReference type="Proteomes" id="UP000094455"/>
    </source>
</evidence>
<dbReference type="InterPro" id="IPR007320">
    <property type="entry name" value="PDCD2_C"/>
</dbReference>
<dbReference type="STRING" id="763406.A0A1E3NMD7"/>
<dbReference type="AlphaFoldDB" id="A0A1E3NMD7"/>
<dbReference type="GeneID" id="30176425"/>
<dbReference type="PANTHER" id="PTHR47524:SF1">
    <property type="entry name" value="20S RRNA ACCUMULATION PROTEIN 4"/>
    <property type="match status" value="1"/>
</dbReference>
<dbReference type="Proteomes" id="UP000094455">
    <property type="component" value="Unassembled WGS sequence"/>
</dbReference>
<dbReference type="GO" id="GO:0030490">
    <property type="term" value="P:maturation of SSU-rRNA"/>
    <property type="evidence" value="ECO:0007669"/>
    <property type="project" value="EnsemblFungi"/>
</dbReference>
<feature type="region of interest" description="Disordered" evidence="1">
    <location>
        <begin position="112"/>
        <end position="142"/>
    </location>
</feature>
<dbReference type="GO" id="GO:0140597">
    <property type="term" value="F:protein carrier chaperone"/>
    <property type="evidence" value="ECO:0007669"/>
    <property type="project" value="EnsemblFungi"/>
</dbReference>
<evidence type="ECO:0000256" key="1">
    <source>
        <dbReference type="SAM" id="MobiDB-lite"/>
    </source>
</evidence>
<gene>
    <name evidence="3" type="ORF">PICMEDRAFT_110098</name>
</gene>
<feature type="domain" description="Programmed cell death protein 2 C-terminal" evidence="2">
    <location>
        <begin position="303"/>
        <end position="433"/>
    </location>
</feature>
<evidence type="ECO:0000313" key="3">
    <source>
        <dbReference type="EMBL" id="ODQ47287.1"/>
    </source>
</evidence>
<sequence>MSNDSDADSISSSPTVTSTLLGYVDIAISEDEPLYAKDSFIGGQPLPMDKLSPIPYNLVHCKNCHKPMRLLAQCTADIPDTYYDRTLYVFICIEAKCRRKEGSVRAIRGVKKDEKEMQRKEREDKEQEEAHKLKEQEQLAKEKETKDLVQNLFSPAASSTTQTLENPFASSTANPFANASNPFDTKNVATALQKVQDENPTFADVARTSAAKANKTSKQQFAEKKIVEYNLPEFKGFILYFEQEKLDPSKQKLPPIPENLKIEEEGEFVEDSPSLNNVQQGNLPKINPEKNKETEDLSKLFDDQTFQNFTRILSYNTQQVLRYEPDGSPILYSSKDKLSRIFYSESGKFKSRSEWNIPSPAYNPSGSRRFEMQLMPKMIIDLENDIDDIQQIMQNGMEWGTIIVATDSEDFVPLNWLDKNGVAYLEEWCGVQWEEGPRL</sequence>